<dbReference type="Proteomes" id="UP001501570">
    <property type="component" value="Unassembled WGS sequence"/>
</dbReference>
<comment type="caution">
    <text evidence="1">The sequence shown here is derived from an EMBL/GenBank/DDBJ whole genome shotgun (WGS) entry which is preliminary data.</text>
</comment>
<reference evidence="2" key="1">
    <citation type="journal article" date="2019" name="Int. J. Syst. Evol. Microbiol.">
        <title>The Global Catalogue of Microorganisms (GCM) 10K type strain sequencing project: providing services to taxonomists for standard genome sequencing and annotation.</title>
        <authorList>
            <consortium name="The Broad Institute Genomics Platform"/>
            <consortium name="The Broad Institute Genome Sequencing Center for Infectious Disease"/>
            <person name="Wu L."/>
            <person name="Ma J."/>
        </authorList>
    </citation>
    <scope>NUCLEOTIDE SEQUENCE [LARGE SCALE GENOMIC DNA]</scope>
    <source>
        <strain evidence="2">JCM 18304</strain>
    </source>
</reference>
<protein>
    <recommendedName>
        <fullName evidence="3">Excreted virulence factor EspC, type VII ESX diderm</fullName>
    </recommendedName>
</protein>
<name>A0ABP9RTJ7_9ACTN</name>
<accession>A0ABP9RTJ7</accession>
<proteinExistence type="predicted"/>
<evidence type="ECO:0000313" key="1">
    <source>
        <dbReference type="EMBL" id="GAA5186619.1"/>
    </source>
</evidence>
<evidence type="ECO:0008006" key="3">
    <source>
        <dbReference type="Google" id="ProtNLM"/>
    </source>
</evidence>
<organism evidence="1 2">
    <name type="scientific">Rugosimonospora acidiphila</name>
    <dbReference type="NCBI Taxonomy" id="556531"/>
    <lineage>
        <taxon>Bacteria</taxon>
        <taxon>Bacillati</taxon>
        <taxon>Actinomycetota</taxon>
        <taxon>Actinomycetes</taxon>
        <taxon>Micromonosporales</taxon>
        <taxon>Micromonosporaceae</taxon>
        <taxon>Rugosimonospora</taxon>
    </lineage>
</organism>
<gene>
    <name evidence="1" type="ORF">GCM10023322_33260</name>
</gene>
<sequence>MGGNAELSARASELMSHAGHLDATGNAIDMAKRAAYAARPSTGAYGELCQWVPQMLGQLQDVVLDAVASGAHSLYDTADTLRVIGSQYAYTRDANAAQLRRAAERSE</sequence>
<dbReference type="EMBL" id="BAABJQ010000008">
    <property type="protein sequence ID" value="GAA5186619.1"/>
    <property type="molecule type" value="Genomic_DNA"/>
</dbReference>
<evidence type="ECO:0000313" key="2">
    <source>
        <dbReference type="Proteomes" id="UP001501570"/>
    </source>
</evidence>
<keyword evidence="2" id="KW-1185">Reference proteome</keyword>